<dbReference type="AlphaFoldDB" id="A0AAV2Z5H9"/>
<dbReference type="InterPro" id="IPR029058">
    <property type="entry name" value="AB_hydrolase_fold"/>
</dbReference>
<dbReference type="Pfam" id="PF00326">
    <property type="entry name" value="Peptidase_S9"/>
    <property type="match status" value="1"/>
</dbReference>
<evidence type="ECO:0000256" key="2">
    <source>
        <dbReference type="ARBA" id="ARBA00004496"/>
    </source>
</evidence>
<dbReference type="InterPro" id="IPR011042">
    <property type="entry name" value="6-blade_b-propeller_TolB-like"/>
</dbReference>
<comment type="similarity">
    <text evidence="3">Belongs to the peptidase S9C family.</text>
</comment>
<evidence type="ECO:0000259" key="9">
    <source>
        <dbReference type="Pfam" id="PF00326"/>
    </source>
</evidence>
<evidence type="ECO:0000256" key="5">
    <source>
        <dbReference type="ARBA" id="ARBA00012917"/>
    </source>
</evidence>
<dbReference type="EC" id="3.4.19.1" evidence="5"/>
<evidence type="ECO:0000259" key="10">
    <source>
        <dbReference type="Pfam" id="PF19283"/>
    </source>
</evidence>
<dbReference type="Pfam" id="PF19283">
    <property type="entry name" value="APEH_N"/>
    <property type="match status" value="1"/>
</dbReference>
<evidence type="ECO:0000256" key="7">
    <source>
        <dbReference type="ARBA" id="ARBA00022490"/>
    </source>
</evidence>
<dbReference type="SUPFAM" id="SSF53474">
    <property type="entry name" value="alpha/beta-Hydrolases"/>
    <property type="match status" value="1"/>
</dbReference>
<comment type="caution">
    <text evidence="11">The sequence shown here is derived from an EMBL/GenBank/DDBJ whole genome shotgun (WGS) entry which is preliminary data.</text>
</comment>
<comment type="subcellular location">
    <subcellularLocation>
        <location evidence="2">Cytoplasm</location>
    </subcellularLocation>
</comment>
<dbReference type="GO" id="GO:0004252">
    <property type="term" value="F:serine-type endopeptidase activity"/>
    <property type="evidence" value="ECO:0007669"/>
    <property type="project" value="TreeGrafter"/>
</dbReference>
<evidence type="ECO:0000313" key="12">
    <source>
        <dbReference type="Proteomes" id="UP001146120"/>
    </source>
</evidence>
<evidence type="ECO:0000313" key="11">
    <source>
        <dbReference type="EMBL" id="DBA01626.1"/>
    </source>
</evidence>
<sequence length="791" mass="85839">MAVAAQARAERARLSELYARVNAASQTLHGGFLSLDAAQRSARVQLIWGQKDLVHNASLKFHTQAHVAHAMADPGADTKAVVQRGIFPSNWEVAVTSVSPSGKYVATVRLEKGSDASAPAEGVFCVFHESRLVTTFRAPKSIHGAIYTGEREGGLAWSHDETKVAYVAEKKKAESKAFWENVNDVKKDATKADAEPATLPGNQFEQDDDWGEQYVGKKTGAIFVATIATGKIEEVKGVAENLTCADVCFTPNDHGLVFAATETDKPRRLGLIYCYNRPIALYHVEFNAEDASKNVLTKLAIDAEDAAAALVASCRSPRFSPDGKYVAFLATRDVATHNTCSLLCVMDWATKKTKTLIDVVDEPPAGYTTTVATTAFTGLYCGSLSRKCWSDDGSFLFFSTQMGTRVVWKYVNVSTKEIVSPTYIEGSGIASETILDRDGNHFLLNVTSPVRPASVYLIEMNLAAGTHARPPVLIEDQSKAETHIKDWKLFAIPTKVSDEPAKTKPAPPTPAALKDHLVEQVSSEAAFEATLLVPKTAAPAEGYPVLLDVHGGPHGNSPASYRMPYDYFAALGFAVVSVNYRGSVGYGLKPLESLVGKVGTQDIYDCHYALQYVLEHANVPLNRANVHCSGGSHGGWIGAHLVGQFPTFYKSCTLRNPVTNISSVFFTSDIPDWGLGVSGIKRFDSVITKQGLANQQLPPVTPTARAAIMARTWEISPMANDLSQVQTPVLLGIGGKDLRVPPNQGLQFRDALRALGRKVKMLWYPDDCHPIDSVQASSDFAVNWALWLLEH</sequence>
<dbReference type="Gene3D" id="3.40.50.1820">
    <property type="entry name" value="alpha/beta hydrolase"/>
    <property type="match status" value="1"/>
</dbReference>
<protein>
    <recommendedName>
        <fullName evidence="6">Acylamino-acid-releasing enzyme</fullName>
        <ecNumber evidence="5">3.4.19.1</ecNumber>
    </recommendedName>
</protein>
<dbReference type="InterPro" id="IPR045550">
    <property type="entry name" value="AARE_N"/>
</dbReference>
<evidence type="ECO:0000256" key="4">
    <source>
        <dbReference type="ARBA" id="ARBA00011881"/>
    </source>
</evidence>
<dbReference type="GO" id="GO:0008242">
    <property type="term" value="F:omega peptidase activity"/>
    <property type="evidence" value="ECO:0007669"/>
    <property type="project" value="UniProtKB-EC"/>
</dbReference>
<keyword evidence="8" id="KW-0378">Hydrolase</keyword>
<reference evidence="11" key="2">
    <citation type="journal article" date="2023" name="Microbiol Resour">
        <title>Decontamination and Annotation of the Draft Genome Sequence of the Oomycete Lagenidium giganteum ARSEF 373.</title>
        <authorList>
            <person name="Morgan W.R."/>
            <person name="Tartar A."/>
        </authorList>
    </citation>
    <scope>NUCLEOTIDE SEQUENCE</scope>
    <source>
        <strain evidence="11">ARSEF 373</strain>
    </source>
</reference>
<dbReference type="GO" id="GO:0005737">
    <property type="term" value="C:cytoplasm"/>
    <property type="evidence" value="ECO:0007669"/>
    <property type="project" value="UniProtKB-SubCell"/>
</dbReference>
<dbReference type="Proteomes" id="UP001146120">
    <property type="component" value="Unassembled WGS sequence"/>
</dbReference>
<dbReference type="InterPro" id="IPR001375">
    <property type="entry name" value="Peptidase_S9_cat"/>
</dbReference>
<dbReference type="SUPFAM" id="SSF82171">
    <property type="entry name" value="DPP6 N-terminal domain-like"/>
    <property type="match status" value="1"/>
</dbReference>
<organism evidence="11 12">
    <name type="scientific">Lagenidium giganteum</name>
    <dbReference type="NCBI Taxonomy" id="4803"/>
    <lineage>
        <taxon>Eukaryota</taxon>
        <taxon>Sar</taxon>
        <taxon>Stramenopiles</taxon>
        <taxon>Oomycota</taxon>
        <taxon>Peronosporomycetes</taxon>
        <taxon>Pythiales</taxon>
        <taxon>Pythiaceae</taxon>
    </lineage>
</organism>
<evidence type="ECO:0000256" key="1">
    <source>
        <dbReference type="ARBA" id="ARBA00000721"/>
    </source>
</evidence>
<evidence type="ECO:0000256" key="6">
    <source>
        <dbReference type="ARBA" id="ARBA00018421"/>
    </source>
</evidence>
<feature type="domain" description="Acylamino-acid-releasing enzyme N-terminal" evidence="10">
    <location>
        <begin position="5"/>
        <end position="456"/>
    </location>
</feature>
<accession>A0AAV2Z5H9</accession>
<keyword evidence="7" id="KW-0963">Cytoplasm</keyword>
<feature type="domain" description="Peptidase S9 prolyl oligopeptidase catalytic" evidence="9">
    <location>
        <begin position="566"/>
        <end position="780"/>
    </location>
</feature>
<gene>
    <name evidence="11" type="ORF">N0F65_011382</name>
</gene>
<dbReference type="Gene3D" id="2.120.10.30">
    <property type="entry name" value="TolB, C-terminal domain"/>
    <property type="match status" value="1"/>
</dbReference>
<dbReference type="GO" id="GO:0006508">
    <property type="term" value="P:proteolysis"/>
    <property type="evidence" value="ECO:0007669"/>
    <property type="project" value="InterPro"/>
</dbReference>
<reference evidence="11" key="1">
    <citation type="submission" date="2022-11" db="EMBL/GenBank/DDBJ databases">
        <authorList>
            <person name="Morgan W.R."/>
            <person name="Tartar A."/>
        </authorList>
    </citation>
    <scope>NUCLEOTIDE SEQUENCE</scope>
    <source>
        <strain evidence="11">ARSEF 373</strain>
    </source>
</reference>
<evidence type="ECO:0000256" key="3">
    <source>
        <dbReference type="ARBA" id="ARBA00010040"/>
    </source>
</evidence>
<proteinExistence type="inferred from homology"/>
<name>A0AAV2Z5H9_9STRA</name>
<comment type="catalytic activity">
    <reaction evidence="1">
        <text>Cleavage of an N-acetyl or N-formyl amino acid from the N-terminus of a polypeptide.</text>
        <dbReference type="EC" id="3.4.19.1"/>
    </reaction>
</comment>
<dbReference type="PANTHER" id="PTHR42776:SF4">
    <property type="entry name" value="ACYLAMINO-ACID-RELEASING ENZYME"/>
    <property type="match status" value="1"/>
</dbReference>
<comment type="subunit">
    <text evidence="4">Homotetramer.</text>
</comment>
<evidence type="ECO:0000256" key="8">
    <source>
        <dbReference type="ARBA" id="ARBA00022801"/>
    </source>
</evidence>
<dbReference type="PANTHER" id="PTHR42776">
    <property type="entry name" value="SERINE PEPTIDASE S9 FAMILY MEMBER"/>
    <property type="match status" value="1"/>
</dbReference>
<dbReference type="EMBL" id="DAKRPA010000044">
    <property type="protein sequence ID" value="DBA01626.1"/>
    <property type="molecule type" value="Genomic_DNA"/>
</dbReference>
<keyword evidence="12" id="KW-1185">Reference proteome</keyword>